<dbReference type="SUPFAM" id="SSF56801">
    <property type="entry name" value="Acetyl-CoA synthetase-like"/>
    <property type="match status" value="1"/>
</dbReference>
<evidence type="ECO:0000256" key="1">
    <source>
        <dbReference type="ARBA" id="ARBA00022450"/>
    </source>
</evidence>
<proteinExistence type="predicted"/>
<dbReference type="GO" id="GO:0031177">
    <property type="term" value="F:phosphopantetheine binding"/>
    <property type="evidence" value="ECO:0007669"/>
    <property type="project" value="TreeGrafter"/>
</dbReference>
<evidence type="ECO:0000259" key="4">
    <source>
        <dbReference type="Pfam" id="PF00501"/>
    </source>
</evidence>
<keyword evidence="1" id="KW-0596">Phosphopantetheine</keyword>
<evidence type="ECO:0000259" key="5">
    <source>
        <dbReference type="Pfam" id="PF24895"/>
    </source>
</evidence>
<dbReference type="PANTHER" id="PTHR45527">
    <property type="entry name" value="NONRIBOSOMAL PEPTIDE SYNTHETASE"/>
    <property type="match status" value="1"/>
</dbReference>
<gene>
    <name evidence="6" type="ORF">CIHG_09927</name>
</gene>
<keyword evidence="3 6" id="KW-0436">Ligase</keyword>
<feature type="domain" description="AMP-dependent synthetase/ligase" evidence="4">
    <location>
        <begin position="226"/>
        <end position="327"/>
    </location>
</feature>
<dbReference type="AlphaFoldDB" id="A0A0J8S6V5"/>
<dbReference type="Gene3D" id="3.40.50.12780">
    <property type="entry name" value="N-terminal domain of ligase-like"/>
    <property type="match status" value="1"/>
</dbReference>
<dbReference type="EMBL" id="DS017053">
    <property type="protein sequence ID" value="KMU92089.1"/>
    <property type="molecule type" value="Genomic_DNA"/>
</dbReference>
<dbReference type="InterPro" id="IPR056896">
    <property type="entry name" value="SIDD_N"/>
</dbReference>
<dbReference type="GO" id="GO:0016874">
    <property type="term" value="F:ligase activity"/>
    <property type="evidence" value="ECO:0007669"/>
    <property type="project" value="UniProtKB-KW"/>
</dbReference>
<dbReference type="STRING" id="396776.A0A0J8S6V5"/>
<organism evidence="6 7">
    <name type="scientific">Coccidioides immitis H538.4</name>
    <dbReference type="NCBI Taxonomy" id="396776"/>
    <lineage>
        <taxon>Eukaryota</taxon>
        <taxon>Fungi</taxon>
        <taxon>Dikarya</taxon>
        <taxon>Ascomycota</taxon>
        <taxon>Pezizomycotina</taxon>
        <taxon>Eurotiomycetes</taxon>
        <taxon>Eurotiomycetidae</taxon>
        <taxon>Onygenales</taxon>
        <taxon>Onygenaceae</taxon>
        <taxon>Coccidioides</taxon>
    </lineage>
</organism>
<evidence type="ECO:0000313" key="6">
    <source>
        <dbReference type="EMBL" id="KMU92089.1"/>
    </source>
</evidence>
<evidence type="ECO:0000313" key="7">
    <source>
        <dbReference type="Proteomes" id="UP000054563"/>
    </source>
</evidence>
<dbReference type="PANTHER" id="PTHR45527:SF3">
    <property type="entry name" value="SIDEROPHORE SYNTHETASE (EUROFUNG)"/>
    <property type="match status" value="1"/>
</dbReference>
<dbReference type="Proteomes" id="UP000054563">
    <property type="component" value="Unassembled WGS sequence"/>
</dbReference>
<dbReference type="Pfam" id="PF00501">
    <property type="entry name" value="AMP-binding"/>
    <property type="match status" value="1"/>
</dbReference>
<sequence length="410" mass="45175">MNTPNSQNGRAENGVNGQEGPLVFREPAFALKSNEELAESLLLGWILLLYRGSNSSEDASFSCEYGSRGDDAPKEGVSGLITDVILEEVEQVSLLLERVRNILRRCRISNTDPGKWKIFSAVLSNSAALTEDSRREVPNEPFCIEAQISGEELSINKIQTPALKSPSMVNISVQAFVEILDSILSDTNQTIAQAIRVTNNELDKIWEWNETVPPTIDTCIHDIFIENASRHPERPAVVSWDGGLSYREVDEFSTQLAMQLIDSNVKIGEPIMLCFEKCMWTVVAVLAVMKSGGTLVLTDPSQPEARLQTIATEVNVRLILTSETQAKLGARISSTASIANPRVWSSPTQITPVVQYLEQQQSAITPPLGFLTSLRMHLTLVSTACFAPWRMAVASVFHRKTNESMTLAAL</sequence>
<accession>A0A0J8S6V5</accession>
<dbReference type="GO" id="GO:0044550">
    <property type="term" value="P:secondary metabolite biosynthetic process"/>
    <property type="evidence" value="ECO:0007669"/>
    <property type="project" value="TreeGrafter"/>
</dbReference>
<dbReference type="VEuPathDB" id="FungiDB:CIHG_09927"/>
<dbReference type="InterPro" id="IPR042099">
    <property type="entry name" value="ANL_N_sf"/>
</dbReference>
<evidence type="ECO:0000256" key="3">
    <source>
        <dbReference type="ARBA" id="ARBA00022598"/>
    </source>
</evidence>
<protein>
    <submittedName>
        <fullName evidence="6">D-alanine-poly(Phosphoribitol) ligase subunit 1</fullName>
    </submittedName>
</protein>
<keyword evidence="2" id="KW-0597">Phosphoprotein</keyword>
<reference evidence="7" key="1">
    <citation type="journal article" date="2010" name="Genome Res.">
        <title>Population genomic sequencing of Coccidioides fungi reveals recent hybridization and transposon control.</title>
        <authorList>
            <person name="Neafsey D.E."/>
            <person name="Barker B.M."/>
            <person name="Sharpton T.J."/>
            <person name="Stajich J.E."/>
            <person name="Park D.J."/>
            <person name="Whiston E."/>
            <person name="Hung C.-Y."/>
            <person name="McMahan C."/>
            <person name="White J."/>
            <person name="Sykes S."/>
            <person name="Heiman D."/>
            <person name="Young S."/>
            <person name="Zeng Q."/>
            <person name="Abouelleil A."/>
            <person name="Aftuck L."/>
            <person name="Bessette D."/>
            <person name="Brown A."/>
            <person name="FitzGerald M."/>
            <person name="Lui A."/>
            <person name="Macdonald J.P."/>
            <person name="Priest M."/>
            <person name="Orbach M.J."/>
            <person name="Galgiani J.N."/>
            <person name="Kirkland T.N."/>
            <person name="Cole G.T."/>
            <person name="Birren B.W."/>
            <person name="Henn M.R."/>
            <person name="Taylor J.W."/>
            <person name="Rounsley S.D."/>
        </authorList>
    </citation>
    <scope>NUCLEOTIDE SEQUENCE [LARGE SCALE GENOMIC DNA]</scope>
    <source>
        <strain evidence="7">H538.4</strain>
    </source>
</reference>
<dbReference type="Pfam" id="PF24895">
    <property type="entry name" value="SIDD_N"/>
    <property type="match status" value="1"/>
</dbReference>
<feature type="domain" description="Nonribosomal peptide synthetase sidD N-terminal" evidence="5">
    <location>
        <begin position="39"/>
        <end position="193"/>
    </location>
</feature>
<name>A0A0J8S6V5_COCIT</name>
<evidence type="ECO:0000256" key="2">
    <source>
        <dbReference type="ARBA" id="ARBA00022553"/>
    </source>
</evidence>
<dbReference type="GO" id="GO:0005737">
    <property type="term" value="C:cytoplasm"/>
    <property type="evidence" value="ECO:0007669"/>
    <property type="project" value="TreeGrafter"/>
</dbReference>
<dbReference type="InterPro" id="IPR000873">
    <property type="entry name" value="AMP-dep_synth/lig_dom"/>
</dbReference>
<dbReference type="OrthoDB" id="416786at2759"/>
<dbReference type="GO" id="GO:0043041">
    <property type="term" value="P:amino acid activation for nonribosomal peptide biosynthetic process"/>
    <property type="evidence" value="ECO:0007669"/>
    <property type="project" value="TreeGrafter"/>
</dbReference>